<dbReference type="Proteomes" id="UP000241771">
    <property type="component" value="Unassembled WGS sequence"/>
</dbReference>
<keyword evidence="3" id="KW-1185">Reference proteome</keyword>
<name>A0A2T3NTC0_9GAMM</name>
<organism evidence="2 3">
    <name type="scientific">Photobacterium sanctipauli</name>
    <dbReference type="NCBI Taxonomy" id="1342794"/>
    <lineage>
        <taxon>Bacteria</taxon>
        <taxon>Pseudomonadati</taxon>
        <taxon>Pseudomonadota</taxon>
        <taxon>Gammaproteobacteria</taxon>
        <taxon>Vibrionales</taxon>
        <taxon>Vibrionaceae</taxon>
        <taxon>Photobacterium</taxon>
    </lineage>
</organism>
<feature type="transmembrane region" description="Helical" evidence="1">
    <location>
        <begin position="60"/>
        <end position="77"/>
    </location>
</feature>
<gene>
    <name evidence="2" type="ORF">C9I98_11075</name>
</gene>
<comment type="caution">
    <text evidence="2">The sequence shown here is derived from an EMBL/GenBank/DDBJ whole genome shotgun (WGS) entry which is preliminary data.</text>
</comment>
<feature type="transmembrane region" description="Helical" evidence="1">
    <location>
        <begin position="83"/>
        <end position="102"/>
    </location>
</feature>
<keyword evidence="1" id="KW-0472">Membrane</keyword>
<evidence type="ECO:0000313" key="2">
    <source>
        <dbReference type="EMBL" id="PSW19455.1"/>
    </source>
</evidence>
<reference evidence="2 3" key="1">
    <citation type="submission" date="2018-01" db="EMBL/GenBank/DDBJ databases">
        <title>Whole genome sequencing of Histamine producing bacteria.</title>
        <authorList>
            <person name="Butler K."/>
        </authorList>
    </citation>
    <scope>NUCLEOTIDE SEQUENCE [LARGE SCALE GENOMIC DNA]</scope>
    <source>
        <strain evidence="2 3">DSM 100436</strain>
    </source>
</reference>
<sequence>MNFIINKMRKENDLFLVVLALILFITLSFGTGDVTGVLFLFGAFHLISTLLYFKKNTSSFQTSRLITALIIIISAIKRENVDYTLLCVIIMSVFFVFENKLLKIVNTKREIRNGFRTLDLNNKSQHIIFARLVIFTNSLSLI</sequence>
<proteinExistence type="predicted"/>
<feature type="non-terminal residue" evidence="2">
    <location>
        <position position="142"/>
    </location>
</feature>
<evidence type="ECO:0000256" key="1">
    <source>
        <dbReference type="SAM" id="Phobius"/>
    </source>
</evidence>
<protein>
    <submittedName>
        <fullName evidence="2">Uncharacterized protein</fullName>
    </submittedName>
</protein>
<keyword evidence="1" id="KW-0812">Transmembrane</keyword>
<dbReference type="AlphaFoldDB" id="A0A2T3NTC0"/>
<keyword evidence="1" id="KW-1133">Transmembrane helix</keyword>
<accession>A0A2T3NTC0</accession>
<feature type="transmembrane region" description="Helical" evidence="1">
    <location>
        <begin position="36"/>
        <end position="53"/>
    </location>
</feature>
<evidence type="ECO:0000313" key="3">
    <source>
        <dbReference type="Proteomes" id="UP000241771"/>
    </source>
</evidence>
<feature type="transmembrane region" description="Helical" evidence="1">
    <location>
        <begin position="12"/>
        <end position="30"/>
    </location>
</feature>
<dbReference type="EMBL" id="PYMA01000006">
    <property type="protein sequence ID" value="PSW19455.1"/>
    <property type="molecule type" value="Genomic_DNA"/>
</dbReference>